<gene>
    <name evidence="2" type="ORF">ACFSX4_12405</name>
</gene>
<evidence type="ECO:0000313" key="3">
    <source>
        <dbReference type="Proteomes" id="UP001597519"/>
    </source>
</evidence>
<proteinExistence type="predicted"/>
<protein>
    <submittedName>
        <fullName evidence="2">CueP family metal-binding protein</fullName>
    </submittedName>
</protein>
<organism evidence="2 3">
    <name type="scientific">Corticicoccus populi</name>
    <dbReference type="NCBI Taxonomy" id="1812821"/>
    <lineage>
        <taxon>Bacteria</taxon>
        <taxon>Bacillati</taxon>
        <taxon>Bacillota</taxon>
        <taxon>Bacilli</taxon>
        <taxon>Bacillales</taxon>
        <taxon>Staphylococcaceae</taxon>
        <taxon>Corticicoccus</taxon>
    </lineage>
</organism>
<dbReference type="Proteomes" id="UP001597519">
    <property type="component" value="Unassembled WGS sequence"/>
</dbReference>
<evidence type="ECO:0000256" key="1">
    <source>
        <dbReference type="SAM" id="SignalP"/>
    </source>
</evidence>
<feature type="signal peptide" evidence="1">
    <location>
        <begin position="1"/>
        <end position="20"/>
    </location>
</feature>
<dbReference type="EMBL" id="JBHUOQ010000004">
    <property type="protein sequence ID" value="MFD2831268.1"/>
    <property type="molecule type" value="Genomic_DNA"/>
</dbReference>
<name>A0ABW5X1H2_9STAP</name>
<keyword evidence="1" id="KW-0732">Signal</keyword>
<sequence length="169" mass="18595">MKKCMLLTAGFLMMVLSACGNDTGDAQADVKEQVHSYSVEDHGDIEASITSEELVVTDGDEVTKTSLPEDEFFVSVAPFVEMTHPCAVHSLTGCQGEMTEETFNVKITDESGNTVVDEEMTSFENGFIDLWLPREQTFTVEIEHDGKTSESEISTFEGDDTCITTMQLV</sequence>
<reference evidence="3" key="1">
    <citation type="journal article" date="2019" name="Int. J. Syst. Evol. Microbiol.">
        <title>The Global Catalogue of Microorganisms (GCM) 10K type strain sequencing project: providing services to taxonomists for standard genome sequencing and annotation.</title>
        <authorList>
            <consortium name="The Broad Institute Genomics Platform"/>
            <consortium name="The Broad Institute Genome Sequencing Center for Infectious Disease"/>
            <person name="Wu L."/>
            <person name="Ma J."/>
        </authorList>
    </citation>
    <scope>NUCLEOTIDE SEQUENCE [LARGE SCALE GENOMIC DNA]</scope>
    <source>
        <strain evidence="3">KCTC 33575</strain>
    </source>
</reference>
<feature type="chain" id="PRO_5046244424" evidence="1">
    <location>
        <begin position="21"/>
        <end position="169"/>
    </location>
</feature>
<dbReference type="NCBIfam" id="NF038094">
    <property type="entry name" value="CueP_fam"/>
    <property type="match status" value="1"/>
</dbReference>
<dbReference type="Pfam" id="PF21172">
    <property type="entry name" value="CueP"/>
    <property type="match status" value="1"/>
</dbReference>
<dbReference type="Gene3D" id="2.60.40.3700">
    <property type="match status" value="1"/>
</dbReference>
<accession>A0ABW5X1H2</accession>
<dbReference type="InterPro" id="IPR047808">
    <property type="entry name" value="CueP-like"/>
</dbReference>
<keyword evidence="3" id="KW-1185">Reference proteome</keyword>
<evidence type="ECO:0000313" key="2">
    <source>
        <dbReference type="EMBL" id="MFD2831268.1"/>
    </source>
</evidence>
<comment type="caution">
    <text evidence="2">The sequence shown here is derived from an EMBL/GenBank/DDBJ whole genome shotgun (WGS) entry which is preliminary data.</text>
</comment>
<dbReference type="RefSeq" id="WP_377775316.1">
    <property type="nucleotide sequence ID" value="NZ_JBHUOQ010000004.1"/>
</dbReference>
<dbReference type="PROSITE" id="PS51257">
    <property type="entry name" value="PROKAR_LIPOPROTEIN"/>
    <property type="match status" value="1"/>
</dbReference>